<evidence type="ECO:0000256" key="2">
    <source>
        <dbReference type="ARBA" id="ARBA00022448"/>
    </source>
</evidence>
<comment type="caution">
    <text evidence="10">The sequence shown here is derived from an EMBL/GenBank/DDBJ whole genome shotgun (WGS) entry which is preliminary data.</text>
</comment>
<feature type="transmembrane region" description="Helical" evidence="7">
    <location>
        <begin position="29"/>
        <end position="50"/>
    </location>
</feature>
<dbReference type="PROSITE" id="PS50928">
    <property type="entry name" value="ABC_TM1"/>
    <property type="match status" value="1"/>
</dbReference>
<accession>A0ABN2JS05</accession>
<feature type="transmembrane region" description="Helical" evidence="7">
    <location>
        <begin position="90"/>
        <end position="112"/>
    </location>
</feature>
<comment type="similarity">
    <text evidence="7">Belongs to the binding-protein-dependent transport system permease family.</text>
</comment>
<comment type="subcellular location">
    <subcellularLocation>
        <location evidence="1 7">Cell membrane</location>
        <topology evidence="1 7">Multi-pass membrane protein</topology>
    </subcellularLocation>
</comment>
<dbReference type="SUPFAM" id="SSF161098">
    <property type="entry name" value="MetI-like"/>
    <property type="match status" value="1"/>
</dbReference>
<dbReference type="RefSeq" id="WP_344250025.1">
    <property type="nucleotide sequence ID" value="NZ_BAAAPM010000008.1"/>
</dbReference>
<evidence type="ECO:0000256" key="4">
    <source>
        <dbReference type="ARBA" id="ARBA00022692"/>
    </source>
</evidence>
<sequence>MTATAAPPRPPTSAERPARRPRATYRWSARGFALPAVLVVALLLYVPFVWTSYLSLTEYNGLGDPELVGLAKYQEMLTDAGFLNSLLNTVFWVVGTLVLPVGLGLVIAVLAYGLKASFWYRLPFLLPYAISGVAVGVIWTFVLQTGGALDEALGLFGVTDPPRWLLDAPLNTFVMIAAATWQGAGVNALLFTIGLQSIPKEPLEAARLDGASGWTMFRTMTWPMLTPLTTVVVGLSIVGSLKQFDIIWAMTKGGPGVSSETLALTMYKDTFVENDYGLGAAVAVFLTVVTVAASVLYLRRQLSGARES</sequence>
<evidence type="ECO:0000256" key="1">
    <source>
        <dbReference type="ARBA" id="ARBA00004651"/>
    </source>
</evidence>
<evidence type="ECO:0000313" key="11">
    <source>
        <dbReference type="Proteomes" id="UP001501138"/>
    </source>
</evidence>
<keyword evidence="6 7" id="KW-0472">Membrane</keyword>
<keyword evidence="11" id="KW-1185">Reference proteome</keyword>
<evidence type="ECO:0000256" key="3">
    <source>
        <dbReference type="ARBA" id="ARBA00022475"/>
    </source>
</evidence>
<feature type="region of interest" description="Disordered" evidence="8">
    <location>
        <begin position="1"/>
        <end position="20"/>
    </location>
</feature>
<dbReference type="Gene3D" id="1.10.3720.10">
    <property type="entry name" value="MetI-like"/>
    <property type="match status" value="1"/>
</dbReference>
<evidence type="ECO:0000256" key="6">
    <source>
        <dbReference type="ARBA" id="ARBA00023136"/>
    </source>
</evidence>
<keyword evidence="2 7" id="KW-0813">Transport</keyword>
<name>A0ABN2JS05_9MICO</name>
<keyword evidence="3" id="KW-1003">Cell membrane</keyword>
<dbReference type="InterPro" id="IPR035906">
    <property type="entry name" value="MetI-like_sf"/>
</dbReference>
<evidence type="ECO:0000256" key="7">
    <source>
        <dbReference type="RuleBase" id="RU363032"/>
    </source>
</evidence>
<dbReference type="EMBL" id="BAAAPM010000008">
    <property type="protein sequence ID" value="GAA1737112.1"/>
    <property type="molecule type" value="Genomic_DNA"/>
</dbReference>
<feature type="domain" description="ABC transmembrane type-1" evidence="9">
    <location>
        <begin position="86"/>
        <end position="297"/>
    </location>
</feature>
<gene>
    <name evidence="10" type="ORF">GCM10009809_35400</name>
</gene>
<feature type="transmembrane region" description="Helical" evidence="7">
    <location>
        <begin position="173"/>
        <end position="198"/>
    </location>
</feature>
<reference evidence="10 11" key="1">
    <citation type="journal article" date="2019" name="Int. J. Syst. Evol. Microbiol.">
        <title>The Global Catalogue of Microorganisms (GCM) 10K type strain sequencing project: providing services to taxonomists for standard genome sequencing and annotation.</title>
        <authorList>
            <consortium name="The Broad Institute Genomics Platform"/>
            <consortium name="The Broad Institute Genome Sequencing Center for Infectious Disease"/>
            <person name="Wu L."/>
            <person name="Ma J."/>
        </authorList>
    </citation>
    <scope>NUCLEOTIDE SEQUENCE [LARGE SCALE GENOMIC DNA]</scope>
    <source>
        <strain evidence="10 11">JCM 15589</strain>
    </source>
</reference>
<evidence type="ECO:0000256" key="5">
    <source>
        <dbReference type="ARBA" id="ARBA00022989"/>
    </source>
</evidence>
<dbReference type="InterPro" id="IPR051393">
    <property type="entry name" value="ABC_transporter_permease"/>
</dbReference>
<dbReference type="PANTHER" id="PTHR30193">
    <property type="entry name" value="ABC TRANSPORTER PERMEASE PROTEIN"/>
    <property type="match status" value="1"/>
</dbReference>
<proteinExistence type="inferred from homology"/>
<feature type="transmembrane region" description="Helical" evidence="7">
    <location>
        <begin position="276"/>
        <end position="298"/>
    </location>
</feature>
<dbReference type="InterPro" id="IPR000515">
    <property type="entry name" value="MetI-like"/>
</dbReference>
<evidence type="ECO:0000313" key="10">
    <source>
        <dbReference type="EMBL" id="GAA1737112.1"/>
    </source>
</evidence>
<evidence type="ECO:0000259" key="9">
    <source>
        <dbReference type="PROSITE" id="PS50928"/>
    </source>
</evidence>
<dbReference type="CDD" id="cd06261">
    <property type="entry name" value="TM_PBP2"/>
    <property type="match status" value="1"/>
</dbReference>
<evidence type="ECO:0000256" key="8">
    <source>
        <dbReference type="SAM" id="MobiDB-lite"/>
    </source>
</evidence>
<organism evidence="10 11">
    <name type="scientific">Isoptericola hypogeus</name>
    <dbReference type="NCBI Taxonomy" id="300179"/>
    <lineage>
        <taxon>Bacteria</taxon>
        <taxon>Bacillati</taxon>
        <taxon>Actinomycetota</taxon>
        <taxon>Actinomycetes</taxon>
        <taxon>Micrococcales</taxon>
        <taxon>Promicromonosporaceae</taxon>
        <taxon>Isoptericola</taxon>
    </lineage>
</organism>
<dbReference type="PANTHER" id="PTHR30193:SF37">
    <property type="entry name" value="INNER MEMBRANE ABC TRANSPORTER PERMEASE PROTEIN YCJO"/>
    <property type="match status" value="1"/>
</dbReference>
<dbReference type="Pfam" id="PF00528">
    <property type="entry name" value="BPD_transp_1"/>
    <property type="match status" value="1"/>
</dbReference>
<keyword evidence="5 7" id="KW-1133">Transmembrane helix</keyword>
<keyword evidence="4 7" id="KW-0812">Transmembrane</keyword>
<feature type="transmembrane region" description="Helical" evidence="7">
    <location>
        <begin position="124"/>
        <end position="142"/>
    </location>
</feature>
<feature type="transmembrane region" description="Helical" evidence="7">
    <location>
        <begin position="219"/>
        <end position="241"/>
    </location>
</feature>
<protein>
    <submittedName>
        <fullName evidence="10">Sugar ABC transporter permease</fullName>
    </submittedName>
</protein>
<dbReference type="Proteomes" id="UP001501138">
    <property type="component" value="Unassembled WGS sequence"/>
</dbReference>